<evidence type="ECO:0000313" key="3">
    <source>
        <dbReference type="EMBL" id="VDN10990.1"/>
    </source>
</evidence>
<dbReference type="AlphaFoldDB" id="A0A3P7LC61"/>
<accession>A0A3P7LC61</accession>
<evidence type="ECO:0000256" key="2">
    <source>
        <dbReference type="SAM" id="MobiDB-lite"/>
    </source>
</evidence>
<feature type="compositionally biased region" description="Polar residues" evidence="2">
    <location>
        <begin position="56"/>
        <end position="65"/>
    </location>
</feature>
<evidence type="ECO:0000256" key="1">
    <source>
        <dbReference type="SAM" id="Coils"/>
    </source>
</evidence>
<keyword evidence="1" id="KW-0175">Coiled coil</keyword>
<keyword evidence="4" id="KW-1185">Reference proteome</keyword>
<sequence length="272" mass="30643">MYFVVVLTTENSVGVVGEKWFDEHEKSRVMWPDNPRVLGNYFTLEEARRSAKLAEETSNLSSSEPMQKGKGCRRKIRRRLTSDSEDEVSDKENEPPLAERALGWPSTSQLSVVKSPATAAPSTSQSAELLPATMLAWMKAMEDCLEALEALIRQSNELNRRASDKITTKLDMLVKRVDHIPSEHSVLLAKVEKVGAAVFDSHRSIPTGSMAAVGRLPLCSQESLCHFLDRFKSDKDCSKRNPPILLNARQVLRSITINLYWKDHIHNMMTIH</sequence>
<feature type="region of interest" description="Disordered" evidence="2">
    <location>
        <begin position="53"/>
        <end position="105"/>
    </location>
</feature>
<organism evidence="3 4">
    <name type="scientific">Dibothriocephalus latus</name>
    <name type="common">Fish tapeworm</name>
    <name type="synonym">Diphyllobothrium latum</name>
    <dbReference type="NCBI Taxonomy" id="60516"/>
    <lineage>
        <taxon>Eukaryota</taxon>
        <taxon>Metazoa</taxon>
        <taxon>Spiralia</taxon>
        <taxon>Lophotrochozoa</taxon>
        <taxon>Platyhelminthes</taxon>
        <taxon>Cestoda</taxon>
        <taxon>Eucestoda</taxon>
        <taxon>Diphyllobothriidea</taxon>
        <taxon>Diphyllobothriidae</taxon>
        <taxon>Dibothriocephalus</taxon>
    </lineage>
</organism>
<dbReference type="Proteomes" id="UP000281553">
    <property type="component" value="Unassembled WGS sequence"/>
</dbReference>
<name>A0A3P7LC61_DIBLA</name>
<protein>
    <submittedName>
        <fullName evidence="3">Uncharacterized protein</fullName>
    </submittedName>
</protein>
<reference evidence="3 4" key="1">
    <citation type="submission" date="2018-11" db="EMBL/GenBank/DDBJ databases">
        <authorList>
            <consortium name="Pathogen Informatics"/>
        </authorList>
    </citation>
    <scope>NUCLEOTIDE SEQUENCE [LARGE SCALE GENOMIC DNA]</scope>
</reference>
<feature type="compositionally biased region" description="Basic residues" evidence="2">
    <location>
        <begin position="70"/>
        <end position="79"/>
    </location>
</feature>
<dbReference type="OrthoDB" id="6160812at2759"/>
<evidence type="ECO:0000313" key="4">
    <source>
        <dbReference type="Proteomes" id="UP000281553"/>
    </source>
</evidence>
<dbReference type="EMBL" id="UYRU01050432">
    <property type="protein sequence ID" value="VDN10990.1"/>
    <property type="molecule type" value="Genomic_DNA"/>
</dbReference>
<proteinExistence type="predicted"/>
<gene>
    <name evidence="3" type="ORF">DILT_LOCUS6821</name>
</gene>
<feature type="coiled-coil region" evidence="1">
    <location>
        <begin position="138"/>
        <end position="165"/>
    </location>
</feature>